<dbReference type="InterPro" id="IPR036322">
    <property type="entry name" value="WD40_repeat_dom_sf"/>
</dbReference>
<evidence type="ECO:0000256" key="2">
    <source>
        <dbReference type="ARBA" id="ARBA00022737"/>
    </source>
</evidence>
<keyword evidence="1 3" id="KW-0853">WD repeat</keyword>
<dbReference type="InterPro" id="IPR015943">
    <property type="entry name" value="WD40/YVTN_repeat-like_dom_sf"/>
</dbReference>
<dbReference type="PRINTS" id="PR00320">
    <property type="entry name" value="GPROTEINBRPT"/>
</dbReference>
<dbReference type="EMBL" id="JBFTWV010000554">
    <property type="protein sequence ID" value="KAL2782322.1"/>
    <property type="molecule type" value="Genomic_DNA"/>
</dbReference>
<sequence length="178" mass="19743">MLVLEGHERWVNAVAFSPDGQTVASASSDETIRLWDVASGTKKQVLRGHQRDVMAVAFSPDGQTVASASYDRTIRLWDAATGLEKDKYHLDVEVATLSFSDHGCLITDRGSLSLSHQACDFSIKRPENEIFIREKWVTRNGQRLIWLPPDFRATCAATSGNNVVLGHRSGGLTFLWLN</sequence>
<dbReference type="Gene3D" id="2.130.10.10">
    <property type="entry name" value="YVTN repeat-like/Quinoprotein amine dehydrogenase"/>
    <property type="match status" value="1"/>
</dbReference>
<dbReference type="PROSITE" id="PS50294">
    <property type="entry name" value="WD_REPEATS_REGION"/>
    <property type="match status" value="2"/>
</dbReference>
<reference evidence="4 5" key="1">
    <citation type="submission" date="2024-07" db="EMBL/GenBank/DDBJ databases">
        <title>Section-level genome sequencing and comparative genomics of Aspergillus sections Usti and Cavernicolus.</title>
        <authorList>
            <consortium name="Lawrence Berkeley National Laboratory"/>
            <person name="Nybo J.L."/>
            <person name="Vesth T.C."/>
            <person name="Theobald S."/>
            <person name="Frisvad J.C."/>
            <person name="Larsen T.O."/>
            <person name="Kjaerboelling I."/>
            <person name="Rothschild-Mancinelli K."/>
            <person name="Lyhne E.K."/>
            <person name="Kogle M.E."/>
            <person name="Barry K."/>
            <person name="Clum A."/>
            <person name="Na H."/>
            <person name="Ledsgaard L."/>
            <person name="Lin J."/>
            <person name="Lipzen A."/>
            <person name="Kuo A."/>
            <person name="Riley R."/>
            <person name="Mondo S."/>
            <person name="Labutti K."/>
            <person name="Haridas S."/>
            <person name="Pangalinan J."/>
            <person name="Salamov A.A."/>
            <person name="Simmons B.A."/>
            <person name="Magnuson J.K."/>
            <person name="Chen J."/>
            <person name="Drula E."/>
            <person name="Henrissat B."/>
            <person name="Wiebenga A."/>
            <person name="Lubbers R.J."/>
            <person name="Gomes A.C."/>
            <person name="Makela M.R."/>
            <person name="Stajich J."/>
            <person name="Grigoriev I.V."/>
            <person name="Mortensen U.H."/>
            <person name="De Vries R.P."/>
            <person name="Baker S.E."/>
            <person name="Andersen M.R."/>
        </authorList>
    </citation>
    <scope>NUCLEOTIDE SEQUENCE [LARGE SCALE GENOMIC DNA]</scope>
    <source>
        <strain evidence="4 5">CBS 209.92</strain>
    </source>
</reference>
<proteinExistence type="predicted"/>
<dbReference type="SUPFAM" id="SSF50978">
    <property type="entry name" value="WD40 repeat-like"/>
    <property type="match status" value="1"/>
</dbReference>
<dbReference type="SMART" id="SM00320">
    <property type="entry name" value="WD40"/>
    <property type="match status" value="2"/>
</dbReference>
<dbReference type="PROSITE" id="PS50082">
    <property type="entry name" value="WD_REPEATS_2"/>
    <property type="match status" value="2"/>
</dbReference>
<dbReference type="PANTHER" id="PTHR42968:SF38">
    <property type="entry name" value="NACHT AND WD40 DOMAIN PROTEIN (AFU_ORTHOLOGUE AFUA_7G08500)"/>
    <property type="match status" value="1"/>
</dbReference>
<dbReference type="Proteomes" id="UP001610563">
    <property type="component" value="Unassembled WGS sequence"/>
</dbReference>
<dbReference type="PANTHER" id="PTHR42968">
    <property type="entry name" value="WD REPEAT-CONTAINING"/>
    <property type="match status" value="1"/>
</dbReference>
<keyword evidence="2" id="KW-0677">Repeat</keyword>
<dbReference type="InterPro" id="IPR001680">
    <property type="entry name" value="WD40_rpt"/>
</dbReference>
<dbReference type="InterPro" id="IPR019775">
    <property type="entry name" value="WD40_repeat_CS"/>
</dbReference>
<evidence type="ECO:0000256" key="1">
    <source>
        <dbReference type="ARBA" id="ARBA00022574"/>
    </source>
</evidence>
<organism evidence="4 5">
    <name type="scientific">Aspergillus keveii</name>
    <dbReference type="NCBI Taxonomy" id="714993"/>
    <lineage>
        <taxon>Eukaryota</taxon>
        <taxon>Fungi</taxon>
        <taxon>Dikarya</taxon>
        <taxon>Ascomycota</taxon>
        <taxon>Pezizomycotina</taxon>
        <taxon>Eurotiomycetes</taxon>
        <taxon>Eurotiomycetidae</taxon>
        <taxon>Eurotiales</taxon>
        <taxon>Aspergillaceae</taxon>
        <taxon>Aspergillus</taxon>
        <taxon>Aspergillus subgen. Nidulantes</taxon>
    </lineage>
</organism>
<feature type="repeat" description="WD" evidence="3">
    <location>
        <begin position="4"/>
        <end position="45"/>
    </location>
</feature>
<name>A0ABR4FGU0_9EURO</name>
<dbReference type="PROSITE" id="PS00678">
    <property type="entry name" value="WD_REPEATS_1"/>
    <property type="match status" value="2"/>
</dbReference>
<protein>
    <submittedName>
        <fullName evidence="4">WD40 repeat-like protein</fullName>
    </submittedName>
</protein>
<feature type="repeat" description="WD" evidence="3">
    <location>
        <begin position="46"/>
        <end position="87"/>
    </location>
</feature>
<gene>
    <name evidence="4" type="ORF">BJX66DRAFT_345979</name>
</gene>
<dbReference type="InterPro" id="IPR020472">
    <property type="entry name" value="WD40_PAC1"/>
</dbReference>
<evidence type="ECO:0000313" key="4">
    <source>
        <dbReference type="EMBL" id="KAL2782322.1"/>
    </source>
</evidence>
<comment type="caution">
    <text evidence="4">The sequence shown here is derived from an EMBL/GenBank/DDBJ whole genome shotgun (WGS) entry which is preliminary data.</text>
</comment>
<evidence type="ECO:0000313" key="5">
    <source>
        <dbReference type="Proteomes" id="UP001610563"/>
    </source>
</evidence>
<accession>A0ABR4FGU0</accession>
<keyword evidence="5" id="KW-1185">Reference proteome</keyword>
<dbReference type="Pfam" id="PF00400">
    <property type="entry name" value="WD40"/>
    <property type="match status" value="2"/>
</dbReference>
<evidence type="ECO:0000256" key="3">
    <source>
        <dbReference type="PROSITE-ProRule" id="PRU00221"/>
    </source>
</evidence>